<dbReference type="AlphaFoldDB" id="A0AAD7NS94"/>
<reference evidence="1" key="1">
    <citation type="submission" date="2023-03" db="EMBL/GenBank/DDBJ databases">
        <title>Massive genome expansion in bonnet fungi (Mycena s.s.) driven by repeated elements and novel gene families across ecological guilds.</title>
        <authorList>
            <consortium name="Lawrence Berkeley National Laboratory"/>
            <person name="Harder C.B."/>
            <person name="Miyauchi S."/>
            <person name="Viragh M."/>
            <person name="Kuo A."/>
            <person name="Thoen E."/>
            <person name="Andreopoulos B."/>
            <person name="Lu D."/>
            <person name="Skrede I."/>
            <person name="Drula E."/>
            <person name="Henrissat B."/>
            <person name="Morin E."/>
            <person name="Kohler A."/>
            <person name="Barry K."/>
            <person name="LaButti K."/>
            <person name="Morin E."/>
            <person name="Salamov A."/>
            <person name="Lipzen A."/>
            <person name="Mereny Z."/>
            <person name="Hegedus B."/>
            <person name="Baldrian P."/>
            <person name="Stursova M."/>
            <person name="Weitz H."/>
            <person name="Taylor A."/>
            <person name="Grigoriev I.V."/>
            <person name="Nagy L.G."/>
            <person name="Martin F."/>
            <person name="Kauserud H."/>
        </authorList>
    </citation>
    <scope>NUCLEOTIDE SEQUENCE</scope>
    <source>
        <strain evidence="1">CBHHK188m</strain>
    </source>
</reference>
<protein>
    <submittedName>
        <fullName evidence="1">Uncharacterized protein</fullName>
    </submittedName>
</protein>
<evidence type="ECO:0000313" key="1">
    <source>
        <dbReference type="EMBL" id="KAJ7772748.1"/>
    </source>
</evidence>
<name>A0AAD7NS94_9AGAR</name>
<evidence type="ECO:0000313" key="2">
    <source>
        <dbReference type="Proteomes" id="UP001215280"/>
    </source>
</evidence>
<comment type="caution">
    <text evidence="1">The sequence shown here is derived from an EMBL/GenBank/DDBJ whole genome shotgun (WGS) entry which is preliminary data.</text>
</comment>
<dbReference type="Proteomes" id="UP001215280">
    <property type="component" value="Unassembled WGS sequence"/>
</dbReference>
<organism evidence="1 2">
    <name type="scientific">Mycena maculata</name>
    <dbReference type="NCBI Taxonomy" id="230809"/>
    <lineage>
        <taxon>Eukaryota</taxon>
        <taxon>Fungi</taxon>
        <taxon>Dikarya</taxon>
        <taxon>Basidiomycota</taxon>
        <taxon>Agaricomycotina</taxon>
        <taxon>Agaricomycetes</taxon>
        <taxon>Agaricomycetidae</taxon>
        <taxon>Agaricales</taxon>
        <taxon>Marasmiineae</taxon>
        <taxon>Mycenaceae</taxon>
        <taxon>Mycena</taxon>
    </lineage>
</organism>
<dbReference type="EMBL" id="JARJLG010000019">
    <property type="protein sequence ID" value="KAJ7772748.1"/>
    <property type="molecule type" value="Genomic_DNA"/>
</dbReference>
<sequence length="168" mass="19277">MPGSKLPHHDIMKEIVRWLGYVLRGCLDKYVVKSAVERYIYTYYTLWYQYVFIPVPPEHQLHIMSFLNLAAFDNTSKLSTKSCTKETANVVDIKIIVHGMLEDKKVFNTHCAHCDSIYSSLLRSLSSSRPGELVESSCYHGSNKALTWEDHNFWVIPNPEIHTALVSA</sequence>
<keyword evidence="2" id="KW-1185">Reference proteome</keyword>
<accession>A0AAD7NS94</accession>
<gene>
    <name evidence="1" type="ORF">DFH07DRAFT_768034</name>
</gene>
<proteinExistence type="predicted"/>